<dbReference type="InterPro" id="IPR015422">
    <property type="entry name" value="PyrdxlP-dep_Trfase_small"/>
</dbReference>
<evidence type="ECO:0000313" key="12">
    <source>
        <dbReference type="EMBL" id="MBB6522610.1"/>
    </source>
</evidence>
<keyword evidence="9" id="KW-0368">Histidine biosynthesis</keyword>
<dbReference type="PANTHER" id="PTHR43643">
    <property type="entry name" value="HISTIDINOL-PHOSPHATE AMINOTRANSFERASE 2"/>
    <property type="match status" value="1"/>
</dbReference>
<evidence type="ECO:0000256" key="8">
    <source>
        <dbReference type="ARBA" id="ARBA00047481"/>
    </source>
</evidence>
<evidence type="ECO:0000256" key="7">
    <source>
        <dbReference type="ARBA" id="ARBA00022898"/>
    </source>
</evidence>
<protein>
    <recommendedName>
        <fullName evidence="9">Histidinol-phosphate aminotransferase</fullName>
        <ecNumber evidence="9">2.6.1.9</ecNumber>
    </recommendedName>
    <alternativeName>
        <fullName evidence="9">Imidazole acetol-phosphate transaminase</fullName>
    </alternativeName>
</protein>
<keyword evidence="7 9" id="KW-0663">Pyridoxal phosphate</keyword>
<dbReference type="PANTHER" id="PTHR43643:SF3">
    <property type="entry name" value="HISTIDINOL-PHOSPHATE AMINOTRANSFERASE"/>
    <property type="match status" value="1"/>
</dbReference>
<dbReference type="InterPro" id="IPR004839">
    <property type="entry name" value="Aminotransferase_I/II_large"/>
</dbReference>
<dbReference type="Proteomes" id="UP000528457">
    <property type="component" value="Unassembled WGS sequence"/>
</dbReference>
<dbReference type="AlphaFoldDB" id="A0A7X0JW58"/>
<dbReference type="GO" id="GO:0004400">
    <property type="term" value="F:histidinol-phosphate transaminase activity"/>
    <property type="evidence" value="ECO:0007669"/>
    <property type="project" value="UniProtKB-UniRule"/>
</dbReference>
<dbReference type="Pfam" id="PF00155">
    <property type="entry name" value="Aminotran_1_2"/>
    <property type="match status" value="1"/>
</dbReference>
<dbReference type="GO" id="GO:0000105">
    <property type="term" value="P:L-histidine biosynthetic process"/>
    <property type="evidence" value="ECO:0007669"/>
    <property type="project" value="UniProtKB-UniRule"/>
</dbReference>
<comment type="cofactor">
    <cofactor evidence="1 9">
        <name>pyridoxal 5'-phosphate</name>
        <dbReference type="ChEBI" id="CHEBI:597326"/>
    </cofactor>
</comment>
<evidence type="ECO:0000256" key="2">
    <source>
        <dbReference type="ARBA" id="ARBA00005011"/>
    </source>
</evidence>
<dbReference type="InterPro" id="IPR050106">
    <property type="entry name" value="HistidinolP_aminotransfase"/>
</dbReference>
<evidence type="ECO:0000313" key="13">
    <source>
        <dbReference type="Proteomes" id="UP000528457"/>
    </source>
</evidence>
<dbReference type="Gene3D" id="3.40.640.10">
    <property type="entry name" value="Type I PLP-dependent aspartate aminotransferase-like (Major domain)"/>
    <property type="match status" value="1"/>
</dbReference>
<dbReference type="NCBIfam" id="TIGR01141">
    <property type="entry name" value="hisC"/>
    <property type="match status" value="1"/>
</dbReference>
<comment type="subunit">
    <text evidence="4 9">Homodimer.</text>
</comment>
<keyword evidence="13" id="KW-1185">Reference proteome</keyword>
<evidence type="ECO:0000256" key="4">
    <source>
        <dbReference type="ARBA" id="ARBA00011738"/>
    </source>
</evidence>
<dbReference type="RefSeq" id="WP_166845550.1">
    <property type="nucleotide sequence ID" value="NZ_JAAONY010000002.1"/>
</dbReference>
<comment type="caution">
    <text evidence="12">The sequence shown here is derived from an EMBL/GenBank/DDBJ whole genome shotgun (WGS) entry which is preliminary data.</text>
</comment>
<keyword evidence="6 9" id="KW-0808">Transferase</keyword>
<feature type="region of interest" description="Disordered" evidence="10">
    <location>
        <begin position="1"/>
        <end position="21"/>
    </location>
</feature>
<dbReference type="GO" id="GO:0030170">
    <property type="term" value="F:pyridoxal phosphate binding"/>
    <property type="evidence" value="ECO:0007669"/>
    <property type="project" value="InterPro"/>
</dbReference>
<dbReference type="HAMAP" id="MF_01023">
    <property type="entry name" value="HisC_aminotrans_2"/>
    <property type="match status" value="1"/>
</dbReference>
<dbReference type="CDD" id="cd00609">
    <property type="entry name" value="AAT_like"/>
    <property type="match status" value="1"/>
</dbReference>
<name>A0A7X0JW58_9GAMM</name>
<keyword evidence="5 9" id="KW-0032">Aminotransferase</keyword>
<evidence type="ECO:0000256" key="9">
    <source>
        <dbReference type="HAMAP-Rule" id="MF_01023"/>
    </source>
</evidence>
<reference evidence="12 13" key="1">
    <citation type="submission" date="2020-08" db="EMBL/GenBank/DDBJ databases">
        <title>Genomic Encyclopedia of Type Strains, Phase IV (KMG-IV): sequencing the most valuable type-strain genomes for metagenomic binning, comparative biology and taxonomic classification.</title>
        <authorList>
            <person name="Goeker M."/>
        </authorList>
    </citation>
    <scope>NUCLEOTIDE SEQUENCE [LARGE SCALE GENOMIC DNA]</scope>
    <source>
        <strain evidence="12 13">DSM 22368</strain>
    </source>
</reference>
<evidence type="ECO:0000256" key="5">
    <source>
        <dbReference type="ARBA" id="ARBA00022576"/>
    </source>
</evidence>
<sequence>MSKLSPAPGVAKLAPYKQGQSQIDGVENPIKLSSNESSHGPSPAALKAYEEVAQTLNRYPDGSQYELRKAIGDTYGLDPNRIVCGNGSDELIQLMVRAYVRPGDEALLSENGFIMSNIHCVAQGAELVIAPEKDYKVDVDALLARVTDKTRFCTIANPNNPTGTFIDSSELRRLHAGLPKDCLLLIDDAYAEYVWGESYEDGSALVDEFDNVVMTRTFSKIYGLPALRIGWAYCPESIVDASGRIRTPFNTNASALAAAAAAVRDTEFVAKVKAHNKQSLERIQSVVRDLGIEVIPSQTNFYLLKFPEGNGKSGAAAAQHLMSRGIIPRPAGGDDQYLRISVGLDSENDAVLAALTEYMEQ</sequence>
<dbReference type="SUPFAM" id="SSF53383">
    <property type="entry name" value="PLP-dependent transferases"/>
    <property type="match status" value="1"/>
</dbReference>
<evidence type="ECO:0000256" key="1">
    <source>
        <dbReference type="ARBA" id="ARBA00001933"/>
    </source>
</evidence>
<dbReference type="UniPathway" id="UPA00031">
    <property type="reaction ID" value="UER00012"/>
</dbReference>
<dbReference type="EC" id="2.6.1.9" evidence="9"/>
<comment type="similarity">
    <text evidence="3 9">Belongs to the class-II pyridoxal-phosphate-dependent aminotransferase family. Histidinol-phosphate aminotransferase subfamily.</text>
</comment>
<dbReference type="InterPro" id="IPR015421">
    <property type="entry name" value="PyrdxlP-dep_Trfase_major"/>
</dbReference>
<dbReference type="InParanoid" id="A0A7X0JW58"/>
<evidence type="ECO:0000256" key="10">
    <source>
        <dbReference type="SAM" id="MobiDB-lite"/>
    </source>
</evidence>
<dbReference type="InterPro" id="IPR015424">
    <property type="entry name" value="PyrdxlP-dep_Trfase"/>
</dbReference>
<accession>A0A7X0JW58</accession>
<feature type="domain" description="Aminotransferase class I/classII large" evidence="11">
    <location>
        <begin position="28"/>
        <end position="353"/>
    </location>
</feature>
<proteinExistence type="inferred from homology"/>
<feature type="modified residue" description="N6-(pyridoxal phosphate)lysine" evidence="9">
    <location>
        <position position="220"/>
    </location>
</feature>
<evidence type="ECO:0000256" key="6">
    <source>
        <dbReference type="ARBA" id="ARBA00022679"/>
    </source>
</evidence>
<organism evidence="12 13">
    <name type="scientific">Pseudoteredinibacter isoporae</name>
    <dbReference type="NCBI Taxonomy" id="570281"/>
    <lineage>
        <taxon>Bacteria</taxon>
        <taxon>Pseudomonadati</taxon>
        <taxon>Pseudomonadota</taxon>
        <taxon>Gammaproteobacteria</taxon>
        <taxon>Cellvibrionales</taxon>
        <taxon>Cellvibrionaceae</taxon>
        <taxon>Pseudoteredinibacter</taxon>
    </lineage>
</organism>
<dbReference type="InterPro" id="IPR005861">
    <property type="entry name" value="HisP_aminotrans"/>
</dbReference>
<comment type="catalytic activity">
    <reaction evidence="8 9">
        <text>L-histidinol phosphate + 2-oxoglutarate = 3-(imidazol-4-yl)-2-oxopropyl phosphate + L-glutamate</text>
        <dbReference type="Rhea" id="RHEA:23744"/>
        <dbReference type="ChEBI" id="CHEBI:16810"/>
        <dbReference type="ChEBI" id="CHEBI:29985"/>
        <dbReference type="ChEBI" id="CHEBI:57766"/>
        <dbReference type="ChEBI" id="CHEBI:57980"/>
        <dbReference type="EC" id="2.6.1.9"/>
    </reaction>
</comment>
<dbReference type="Gene3D" id="3.90.1150.10">
    <property type="entry name" value="Aspartate Aminotransferase, domain 1"/>
    <property type="match status" value="1"/>
</dbReference>
<evidence type="ECO:0000259" key="11">
    <source>
        <dbReference type="Pfam" id="PF00155"/>
    </source>
</evidence>
<gene>
    <name evidence="9" type="primary">hisC</name>
    <name evidence="12" type="ORF">HNR48_002895</name>
</gene>
<evidence type="ECO:0000256" key="3">
    <source>
        <dbReference type="ARBA" id="ARBA00007970"/>
    </source>
</evidence>
<keyword evidence="9" id="KW-0028">Amino-acid biosynthesis</keyword>
<dbReference type="EMBL" id="JACHHT010000002">
    <property type="protein sequence ID" value="MBB6522610.1"/>
    <property type="molecule type" value="Genomic_DNA"/>
</dbReference>
<comment type="pathway">
    <text evidence="2 9">Amino-acid biosynthesis; L-histidine biosynthesis; L-histidine from 5-phospho-alpha-D-ribose 1-diphosphate: step 7/9.</text>
</comment>